<proteinExistence type="predicted"/>
<protein>
    <submittedName>
        <fullName evidence="1">Uncharacterized protein</fullName>
    </submittedName>
</protein>
<dbReference type="AlphaFoldDB" id="X0VJW4"/>
<sequence length="95" mass="10970">MQTSKQIKRMSLKECAYPHCLNTFVGSQFKRFCDDIGCKEHRQLSRQKVRVKKTLPDVENRIISKPIVTRVLSMKTKVIRLSCKARNCNGKVCGK</sequence>
<organism evidence="1">
    <name type="scientific">marine sediment metagenome</name>
    <dbReference type="NCBI Taxonomy" id="412755"/>
    <lineage>
        <taxon>unclassified sequences</taxon>
        <taxon>metagenomes</taxon>
        <taxon>ecological metagenomes</taxon>
    </lineage>
</organism>
<feature type="non-terminal residue" evidence="1">
    <location>
        <position position="95"/>
    </location>
</feature>
<name>X0VJW4_9ZZZZ</name>
<dbReference type="EMBL" id="BARS01022274">
    <property type="protein sequence ID" value="GAG12803.1"/>
    <property type="molecule type" value="Genomic_DNA"/>
</dbReference>
<comment type="caution">
    <text evidence="1">The sequence shown here is derived from an EMBL/GenBank/DDBJ whole genome shotgun (WGS) entry which is preliminary data.</text>
</comment>
<accession>X0VJW4</accession>
<evidence type="ECO:0000313" key="1">
    <source>
        <dbReference type="EMBL" id="GAG12803.1"/>
    </source>
</evidence>
<gene>
    <name evidence="1" type="ORF">S01H1_35638</name>
</gene>
<reference evidence="1" key="1">
    <citation type="journal article" date="2014" name="Front. Microbiol.">
        <title>High frequency of phylogenetically diverse reductive dehalogenase-homologous genes in deep subseafloor sedimentary metagenomes.</title>
        <authorList>
            <person name="Kawai M."/>
            <person name="Futagami T."/>
            <person name="Toyoda A."/>
            <person name="Takaki Y."/>
            <person name="Nishi S."/>
            <person name="Hori S."/>
            <person name="Arai W."/>
            <person name="Tsubouchi T."/>
            <person name="Morono Y."/>
            <person name="Uchiyama I."/>
            <person name="Ito T."/>
            <person name="Fujiyama A."/>
            <person name="Inagaki F."/>
            <person name="Takami H."/>
        </authorList>
    </citation>
    <scope>NUCLEOTIDE SEQUENCE</scope>
    <source>
        <strain evidence="1">Expedition CK06-06</strain>
    </source>
</reference>